<dbReference type="InterPro" id="IPR036852">
    <property type="entry name" value="Peptidase_S8/S53_dom_sf"/>
</dbReference>
<name>A0A6J0NCX1_RAPSA</name>
<feature type="chain" id="PRO_5026687617" evidence="9">
    <location>
        <begin position="26"/>
        <end position="746"/>
    </location>
</feature>
<dbReference type="InterPro" id="IPR023828">
    <property type="entry name" value="Peptidase_S8_Ser-AS"/>
</dbReference>
<dbReference type="CDD" id="cd02120">
    <property type="entry name" value="PA_subtilisin_like"/>
    <property type="match status" value="1"/>
</dbReference>
<dbReference type="GO" id="GO:0006508">
    <property type="term" value="P:proteolysis"/>
    <property type="evidence" value="ECO:0007669"/>
    <property type="project" value="UniProtKB-KW"/>
</dbReference>
<feature type="signal peptide" evidence="9">
    <location>
        <begin position="1"/>
        <end position="25"/>
    </location>
</feature>
<comment type="similarity">
    <text evidence="1 8">Belongs to the peptidase S8 family.</text>
</comment>
<dbReference type="Pfam" id="PF17766">
    <property type="entry name" value="fn3_6"/>
    <property type="match status" value="1"/>
</dbReference>
<dbReference type="Proteomes" id="UP000504610">
    <property type="component" value="Chromosome 4"/>
</dbReference>
<dbReference type="GeneID" id="108853408"/>
<evidence type="ECO:0000256" key="6">
    <source>
        <dbReference type="ARBA" id="ARBA00023180"/>
    </source>
</evidence>
<proteinExistence type="inferred from homology"/>
<evidence type="ECO:0000256" key="9">
    <source>
        <dbReference type="SAM" id="SignalP"/>
    </source>
</evidence>
<dbReference type="Gene3D" id="3.40.50.200">
    <property type="entry name" value="Peptidase S8/S53 domain"/>
    <property type="match status" value="1"/>
</dbReference>
<keyword evidence="4 8" id="KW-0378">Hydrolase</keyword>
<dbReference type="OrthoDB" id="10256524at2759"/>
<sequence length="746" mass="80570">MGFVKGSSKAFLIIGFLFLLDCVFAQECSTEKPKVYVVHLGAKQHDDPELVIASHHKMLESVFDSAEAARESIVYNYRHGFSGFAARLTSSQAKKLKDRPDVFSVASNRKHTMQTTRAFDYLGVAPNMPNGILHDSDMGSELVVGILDSGIWPESAGFSDEGLGPIPKHWKGKCVAGENFDPAKDCNKKLVGARYYTNRYTENSGDNIGKDEFLSPRGYLSHGTLCASIAAGAFVPNASYMGLARGLMRGAAPKARIAVYKVIFDSERTGTHISDCTMAIDDAINDGIDVLSISIAPAGPPYHTYTTPGEDIELGSFHAVLKGIPVVLGSSNSGPRASTTTGLAPWMFSVGASSIDRTYYVDITLGNNLTIHGQALYNRGEVSGELIYVEDWQTDSSYREGQISLTFLEDATTMASTVTTLAGVGTIIARSSDYMTDVFLNWPGVLVDYEVGIKILQYIRSTSSPTVKLSRGKTFVGRPKSTVVAGFSGRGPNPTDPAILKPDIVAPGVLILSADLADGSTTGFSLNQGTSMSTPLVAGIVVLLKALHPDWSPAALKSAIMTTAWKTDPSGQPIFSETIPRKLADPFDYGAGLINPERARDPGLVYDMNLDDYIYYFCAIGYNETSITLLTGKNTKCPSPLPSILDVNYPAITIPDLKDEVTVSRTVTNVGPVDSVYRAVIEPPRGVKIAVEPETLVFNSSKKILGFKVRVTTSYKSNMAVYFFGSFTWTDGTRNVTIPLSVRTRV</sequence>
<organism evidence="13 14">
    <name type="scientific">Raphanus sativus</name>
    <name type="common">Radish</name>
    <name type="synonym">Raphanus raphanistrum var. sativus</name>
    <dbReference type="NCBI Taxonomy" id="3726"/>
    <lineage>
        <taxon>Eukaryota</taxon>
        <taxon>Viridiplantae</taxon>
        <taxon>Streptophyta</taxon>
        <taxon>Embryophyta</taxon>
        <taxon>Tracheophyta</taxon>
        <taxon>Spermatophyta</taxon>
        <taxon>Magnoliopsida</taxon>
        <taxon>eudicotyledons</taxon>
        <taxon>Gunneridae</taxon>
        <taxon>Pentapetalae</taxon>
        <taxon>rosids</taxon>
        <taxon>malvids</taxon>
        <taxon>Brassicales</taxon>
        <taxon>Brassicaceae</taxon>
        <taxon>Brassiceae</taxon>
        <taxon>Raphanus</taxon>
    </lineage>
</organism>
<evidence type="ECO:0000259" key="12">
    <source>
        <dbReference type="Pfam" id="PF17766"/>
    </source>
</evidence>
<dbReference type="Gene3D" id="3.50.30.30">
    <property type="match status" value="1"/>
</dbReference>
<evidence type="ECO:0000313" key="13">
    <source>
        <dbReference type="Proteomes" id="UP000504610"/>
    </source>
</evidence>
<dbReference type="InterPro" id="IPR034197">
    <property type="entry name" value="Peptidases_S8_3"/>
</dbReference>
<feature type="domain" description="Subtilisin-like protease fibronectin type-III" evidence="12">
    <location>
        <begin position="646"/>
        <end position="742"/>
    </location>
</feature>
<dbReference type="GO" id="GO:0004252">
    <property type="term" value="F:serine-type endopeptidase activity"/>
    <property type="evidence" value="ECO:0007669"/>
    <property type="project" value="UniProtKB-UniRule"/>
</dbReference>
<feature type="domain" description="Inhibitor I9" evidence="11">
    <location>
        <begin position="35"/>
        <end position="110"/>
    </location>
</feature>
<feature type="domain" description="Peptidase S8/S53" evidence="10">
    <location>
        <begin position="139"/>
        <end position="569"/>
    </location>
</feature>
<reference evidence="14" key="2">
    <citation type="submission" date="2025-08" db="UniProtKB">
        <authorList>
            <consortium name="RefSeq"/>
        </authorList>
    </citation>
    <scope>IDENTIFICATION</scope>
    <source>
        <tissue evidence="14">Leaf</tissue>
    </source>
</reference>
<evidence type="ECO:0000256" key="7">
    <source>
        <dbReference type="PIRSR" id="PIRSR615500-1"/>
    </source>
</evidence>
<evidence type="ECO:0000259" key="10">
    <source>
        <dbReference type="Pfam" id="PF00082"/>
    </source>
</evidence>
<dbReference type="Gene3D" id="3.30.70.80">
    <property type="entry name" value="Peptidase S8 propeptide/proteinase inhibitor I9"/>
    <property type="match status" value="1"/>
</dbReference>
<evidence type="ECO:0000256" key="5">
    <source>
        <dbReference type="ARBA" id="ARBA00022825"/>
    </source>
</evidence>
<dbReference type="PANTHER" id="PTHR10795">
    <property type="entry name" value="PROPROTEIN CONVERTASE SUBTILISIN/KEXIN"/>
    <property type="match status" value="1"/>
</dbReference>
<keyword evidence="6" id="KW-0325">Glycoprotein</keyword>
<dbReference type="Pfam" id="PF05922">
    <property type="entry name" value="Inhibitor_I9"/>
    <property type="match status" value="1"/>
</dbReference>
<keyword evidence="2 8" id="KW-0645">Protease</keyword>
<dbReference type="FunFam" id="3.30.70.80:FF:000002">
    <property type="entry name" value="Subtilisin-like protease SBT5.3"/>
    <property type="match status" value="1"/>
</dbReference>
<reference evidence="13" key="1">
    <citation type="journal article" date="2019" name="Database">
        <title>The radish genome database (RadishGD): an integrated information resource for radish genomics.</title>
        <authorList>
            <person name="Yu H.J."/>
            <person name="Baek S."/>
            <person name="Lee Y.J."/>
            <person name="Cho A."/>
            <person name="Mun J.H."/>
        </authorList>
    </citation>
    <scope>NUCLEOTIDE SEQUENCE [LARGE SCALE GENOMIC DNA]</scope>
    <source>
        <strain evidence="13">cv. WK10039</strain>
    </source>
</reference>
<dbReference type="InterPro" id="IPR015500">
    <property type="entry name" value="Peptidase_S8_subtilisin-rel"/>
</dbReference>
<keyword evidence="3 9" id="KW-0732">Signal</keyword>
<evidence type="ECO:0000256" key="8">
    <source>
        <dbReference type="PROSITE-ProRule" id="PRU01240"/>
    </source>
</evidence>
<evidence type="ECO:0000256" key="3">
    <source>
        <dbReference type="ARBA" id="ARBA00022729"/>
    </source>
</evidence>
<dbReference type="InterPro" id="IPR010259">
    <property type="entry name" value="S8pro/Inhibitor_I9"/>
</dbReference>
<evidence type="ECO:0000256" key="2">
    <source>
        <dbReference type="ARBA" id="ARBA00022670"/>
    </source>
</evidence>
<dbReference type="KEGG" id="rsz:108853408"/>
<dbReference type="Pfam" id="PF00082">
    <property type="entry name" value="Peptidase_S8"/>
    <property type="match status" value="1"/>
</dbReference>
<accession>A0A6J0NCX1</accession>
<dbReference type="AlphaFoldDB" id="A0A6J0NCX1"/>
<dbReference type="InterPro" id="IPR045051">
    <property type="entry name" value="SBT"/>
</dbReference>
<dbReference type="Gene3D" id="2.60.40.2310">
    <property type="match status" value="1"/>
</dbReference>
<dbReference type="PROSITE" id="PS51892">
    <property type="entry name" value="SUBTILASE"/>
    <property type="match status" value="1"/>
</dbReference>
<dbReference type="PROSITE" id="PS00138">
    <property type="entry name" value="SUBTILASE_SER"/>
    <property type="match status" value="1"/>
</dbReference>
<feature type="active site" description="Charge relay system" evidence="7 8">
    <location>
        <position position="531"/>
    </location>
</feature>
<evidence type="ECO:0000256" key="4">
    <source>
        <dbReference type="ARBA" id="ARBA00022801"/>
    </source>
</evidence>
<feature type="active site" description="Charge relay system" evidence="7 8">
    <location>
        <position position="148"/>
    </location>
</feature>
<dbReference type="InterPro" id="IPR000209">
    <property type="entry name" value="Peptidase_S8/S53_dom"/>
</dbReference>
<evidence type="ECO:0000259" key="11">
    <source>
        <dbReference type="Pfam" id="PF05922"/>
    </source>
</evidence>
<dbReference type="PRINTS" id="PR00723">
    <property type="entry name" value="SUBTILISIN"/>
</dbReference>
<dbReference type="FunFam" id="2.60.40.2310:FF:000001">
    <property type="entry name" value="Subtilisin-like protease SBT1.5"/>
    <property type="match status" value="1"/>
</dbReference>
<keyword evidence="5 8" id="KW-0720">Serine protease</keyword>
<dbReference type="RefSeq" id="XP_018482324.1">
    <property type="nucleotide sequence ID" value="XM_018626822.1"/>
</dbReference>
<dbReference type="CDD" id="cd04852">
    <property type="entry name" value="Peptidases_S8_3"/>
    <property type="match status" value="1"/>
</dbReference>
<gene>
    <name evidence="14" type="primary">LOC108853408</name>
</gene>
<dbReference type="SUPFAM" id="SSF52743">
    <property type="entry name" value="Subtilisin-like"/>
    <property type="match status" value="1"/>
</dbReference>
<dbReference type="InterPro" id="IPR041469">
    <property type="entry name" value="Subtilisin-like_FN3"/>
</dbReference>
<evidence type="ECO:0000313" key="14">
    <source>
        <dbReference type="RefSeq" id="XP_018482324.1"/>
    </source>
</evidence>
<protein>
    <submittedName>
        <fullName evidence="14">Subtilisin-like protease SBT3.12</fullName>
    </submittedName>
</protein>
<dbReference type="InterPro" id="IPR037045">
    <property type="entry name" value="S8pro/Inhibitor_I9_sf"/>
</dbReference>
<keyword evidence="13" id="KW-1185">Reference proteome</keyword>
<evidence type="ECO:0000256" key="1">
    <source>
        <dbReference type="ARBA" id="ARBA00011073"/>
    </source>
</evidence>
<feature type="active site" description="Charge relay system" evidence="7 8">
    <location>
        <position position="222"/>
    </location>
</feature>